<dbReference type="OrthoDB" id="288590at2759"/>
<dbReference type="InterPro" id="IPR026992">
    <property type="entry name" value="DIOX_N"/>
</dbReference>
<evidence type="ECO:0000256" key="2">
    <source>
        <dbReference type="ARBA" id="ARBA00008056"/>
    </source>
</evidence>
<dbReference type="GO" id="GO:0051213">
    <property type="term" value="F:dioxygenase activity"/>
    <property type="evidence" value="ECO:0007669"/>
    <property type="project" value="UniProtKB-ARBA"/>
</dbReference>
<dbReference type="SUPFAM" id="SSF51197">
    <property type="entry name" value="Clavaminate synthase-like"/>
    <property type="match status" value="1"/>
</dbReference>
<comment type="caution">
    <text evidence="8">The sequence shown here is derived from an EMBL/GenBank/DDBJ whole genome shotgun (WGS) entry which is preliminary data.</text>
</comment>
<dbReference type="AlphaFoldDB" id="A0A9D4W9W5"/>
<keyword evidence="9" id="KW-1185">Reference proteome</keyword>
<dbReference type="GO" id="GO:0046872">
    <property type="term" value="F:metal ion binding"/>
    <property type="evidence" value="ECO:0007669"/>
    <property type="project" value="UniProtKB-KW"/>
</dbReference>
<evidence type="ECO:0000313" key="9">
    <source>
        <dbReference type="Proteomes" id="UP001058974"/>
    </source>
</evidence>
<dbReference type="Gene3D" id="2.60.120.330">
    <property type="entry name" value="B-lactam Antibiotic, Isopenicillin N Synthase, Chain"/>
    <property type="match status" value="1"/>
</dbReference>
<dbReference type="PANTHER" id="PTHR10209">
    <property type="entry name" value="OXIDOREDUCTASE, 2OG-FE II OXYGENASE FAMILY PROTEIN"/>
    <property type="match status" value="1"/>
</dbReference>
<protein>
    <recommendedName>
        <fullName evidence="7">Fe2OG dioxygenase domain-containing protein</fullName>
    </recommendedName>
</protein>
<gene>
    <name evidence="8" type="ORF">KIW84_063377</name>
</gene>
<proteinExistence type="inferred from homology"/>
<evidence type="ECO:0000259" key="7">
    <source>
        <dbReference type="PROSITE" id="PS51471"/>
    </source>
</evidence>
<keyword evidence="4 6" id="KW-0560">Oxidoreductase</keyword>
<dbReference type="EMBL" id="JAMSHJ010000006">
    <property type="protein sequence ID" value="KAI5397534.1"/>
    <property type="molecule type" value="Genomic_DNA"/>
</dbReference>
<dbReference type="Gramene" id="Psat06G0337700-T1">
    <property type="protein sequence ID" value="KAI5397534.1"/>
    <property type="gene ID" value="KIW84_063377"/>
</dbReference>
<dbReference type="Pfam" id="PF03171">
    <property type="entry name" value="2OG-FeII_Oxy"/>
    <property type="match status" value="1"/>
</dbReference>
<name>A0A9D4W9W5_PEA</name>
<dbReference type="Proteomes" id="UP001058974">
    <property type="component" value="Chromosome 6"/>
</dbReference>
<keyword evidence="3 6" id="KW-0479">Metal-binding</keyword>
<dbReference type="InterPro" id="IPR027443">
    <property type="entry name" value="IPNS-like_sf"/>
</dbReference>
<evidence type="ECO:0000313" key="8">
    <source>
        <dbReference type="EMBL" id="KAI5397534.1"/>
    </source>
</evidence>
<dbReference type="FunFam" id="2.60.120.330:FF:000005">
    <property type="entry name" value="1-aminocyclopropane-1-carboxylate oxidase homolog 1"/>
    <property type="match status" value="1"/>
</dbReference>
<feature type="domain" description="Fe2OG dioxygenase" evidence="7">
    <location>
        <begin position="207"/>
        <end position="306"/>
    </location>
</feature>
<dbReference type="PROSITE" id="PS51471">
    <property type="entry name" value="FE2OG_OXY"/>
    <property type="match status" value="1"/>
</dbReference>
<evidence type="ECO:0000256" key="6">
    <source>
        <dbReference type="RuleBase" id="RU003682"/>
    </source>
</evidence>
<evidence type="ECO:0000256" key="3">
    <source>
        <dbReference type="ARBA" id="ARBA00022723"/>
    </source>
</evidence>
<evidence type="ECO:0000256" key="5">
    <source>
        <dbReference type="ARBA" id="ARBA00023004"/>
    </source>
</evidence>
<dbReference type="InterPro" id="IPR044861">
    <property type="entry name" value="IPNS-like_FE2OG_OXY"/>
</dbReference>
<dbReference type="Gramene" id="Psat6g137720.1">
    <property type="protein sequence ID" value="Psat6g137720.1.cds"/>
    <property type="gene ID" value="Psat6g137720"/>
</dbReference>
<sequence>MEDFEREKEVKAFDETKLGVKGLVDAGITKVPRIFHHPRDNTKIASESEDTKNYTIPVIDLANIHEDPRARKRVVESVRDASETYGFFQIVNHGIPVSILNQMKDGVLSFFEQDNEVKKEFYTREPKPFMYYSNIKLYKAVAATWKDSFLCNMAPVPPKPEDLPIVCREILLKYLNQVKKLGSILFELLSEALGLNPNYLRDYGCADGLYAFGHYYPACPEPELTLGAVKHADVVFMTVLLQDHVGGLQILHKDMWIDVPPIHEALIVNLGDLIQLITNDKFKSIEHRVVANLGAPRVSIASFFGTVYHQSTRTFGPIKELLSEDNPAKYRETSISEFVVHFTTKCTTGTSPLMHYRI</sequence>
<comment type="cofactor">
    <cofactor evidence="1">
        <name>Fe cation</name>
        <dbReference type="ChEBI" id="CHEBI:24875"/>
    </cofactor>
</comment>
<organism evidence="8 9">
    <name type="scientific">Pisum sativum</name>
    <name type="common">Garden pea</name>
    <name type="synonym">Lathyrus oleraceus</name>
    <dbReference type="NCBI Taxonomy" id="3888"/>
    <lineage>
        <taxon>Eukaryota</taxon>
        <taxon>Viridiplantae</taxon>
        <taxon>Streptophyta</taxon>
        <taxon>Embryophyta</taxon>
        <taxon>Tracheophyta</taxon>
        <taxon>Spermatophyta</taxon>
        <taxon>Magnoliopsida</taxon>
        <taxon>eudicotyledons</taxon>
        <taxon>Gunneridae</taxon>
        <taxon>Pentapetalae</taxon>
        <taxon>rosids</taxon>
        <taxon>fabids</taxon>
        <taxon>Fabales</taxon>
        <taxon>Fabaceae</taxon>
        <taxon>Papilionoideae</taxon>
        <taxon>50 kb inversion clade</taxon>
        <taxon>NPAAA clade</taxon>
        <taxon>Hologalegina</taxon>
        <taxon>IRL clade</taxon>
        <taxon>Fabeae</taxon>
        <taxon>Lathyrus</taxon>
    </lineage>
</organism>
<evidence type="ECO:0000256" key="4">
    <source>
        <dbReference type="ARBA" id="ARBA00023002"/>
    </source>
</evidence>
<accession>A0A9D4W9W5</accession>
<reference evidence="8 9" key="1">
    <citation type="journal article" date="2022" name="Nat. Genet.">
        <title>Improved pea reference genome and pan-genome highlight genomic features and evolutionary characteristics.</title>
        <authorList>
            <person name="Yang T."/>
            <person name="Liu R."/>
            <person name="Luo Y."/>
            <person name="Hu S."/>
            <person name="Wang D."/>
            <person name="Wang C."/>
            <person name="Pandey M.K."/>
            <person name="Ge S."/>
            <person name="Xu Q."/>
            <person name="Li N."/>
            <person name="Li G."/>
            <person name="Huang Y."/>
            <person name="Saxena R.K."/>
            <person name="Ji Y."/>
            <person name="Li M."/>
            <person name="Yan X."/>
            <person name="He Y."/>
            <person name="Liu Y."/>
            <person name="Wang X."/>
            <person name="Xiang C."/>
            <person name="Varshney R.K."/>
            <person name="Ding H."/>
            <person name="Gao S."/>
            <person name="Zong X."/>
        </authorList>
    </citation>
    <scope>NUCLEOTIDE SEQUENCE [LARGE SCALE GENOMIC DNA]</scope>
    <source>
        <strain evidence="8 9">cv. Zhongwan 6</strain>
    </source>
</reference>
<dbReference type="InterPro" id="IPR005123">
    <property type="entry name" value="Oxoglu/Fe-dep_dioxygenase_dom"/>
</dbReference>
<evidence type="ECO:0000256" key="1">
    <source>
        <dbReference type="ARBA" id="ARBA00001962"/>
    </source>
</evidence>
<keyword evidence="5 6" id="KW-0408">Iron</keyword>
<dbReference type="PANTHER" id="PTHR10209:SF871">
    <property type="entry name" value="AMINOCYCLOPROPANECARBOXYLATE OXIDASE"/>
    <property type="match status" value="1"/>
</dbReference>
<comment type="similarity">
    <text evidence="2 6">Belongs to the iron/ascorbate-dependent oxidoreductase family.</text>
</comment>
<dbReference type="Pfam" id="PF14226">
    <property type="entry name" value="DIOX_N"/>
    <property type="match status" value="1"/>
</dbReference>